<keyword evidence="3" id="KW-1185">Reference proteome</keyword>
<reference evidence="2" key="1">
    <citation type="submission" date="2018-11" db="EMBL/GenBank/DDBJ databases">
        <authorList>
            <consortium name="Pathogen Informatics"/>
        </authorList>
    </citation>
    <scope>NUCLEOTIDE SEQUENCE</scope>
</reference>
<feature type="region of interest" description="Disordered" evidence="1">
    <location>
        <begin position="31"/>
        <end position="57"/>
    </location>
</feature>
<gene>
    <name evidence="2" type="ORF">PXEA_LOCUS15740</name>
</gene>
<evidence type="ECO:0000313" key="2">
    <source>
        <dbReference type="EMBL" id="VEL22300.1"/>
    </source>
</evidence>
<dbReference type="EMBL" id="CAAALY010055654">
    <property type="protein sequence ID" value="VEL22300.1"/>
    <property type="molecule type" value="Genomic_DNA"/>
</dbReference>
<name>A0A448WWX5_9PLAT</name>
<dbReference type="AlphaFoldDB" id="A0A448WWX5"/>
<dbReference type="SUPFAM" id="SSF54001">
    <property type="entry name" value="Cysteine proteinases"/>
    <property type="match status" value="1"/>
</dbReference>
<evidence type="ECO:0000313" key="3">
    <source>
        <dbReference type="Proteomes" id="UP000784294"/>
    </source>
</evidence>
<comment type="caution">
    <text evidence="2">The sequence shown here is derived from an EMBL/GenBank/DDBJ whole genome shotgun (WGS) entry which is preliminary data.</text>
</comment>
<dbReference type="Proteomes" id="UP000784294">
    <property type="component" value="Unassembled WGS sequence"/>
</dbReference>
<evidence type="ECO:0000256" key="1">
    <source>
        <dbReference type="SAM" id="MobiDB-lite"/>
    </source>
</evidence>
<feature type="compositionally biased region" description="Acidic residues" evidence="1">
    <location>
        <begin position="80"/>
        <end position="89"/>
    </location>
</feature>
<proteinExistence type="predicted"/>
<organism evidence="2 3">
    <name type="scientific">Protopolystoma xenopodis</name>
    <dbReference type="NCBI Taxonomy" id="117903"/>
    <lineage>
        <taxon>Eukaryota</taxon>
        <taxon>Metazoa</taxon>
        <taxon>Spiralia</taxon>
        <taxon>Lophotrochozoa</taxon>
        <taxon>Platyhelminthes</taxon>
        <taxon>Monogenea</taxon>
        <taxon>Polyopisthocotylea</taxon>
        <taxon>Polystomatidea</taxon>
        <taxon>Polystomatidae</taxon>
        <taxon>Protopolystoma</taxon>
    </lineage>
</organism>
<protein>
    <submittedName>
        <fullName evidence="2">Uncharacterized protein</fullName>
    </submittedName>
</protein>
<dbReference type="InterPro" id="IPR038765">
    <property type="entry name" value="Papain-like_cys_pep_sf"/>
</dbReference>
<feature type="region of interest" description="Disordered" evidence="1">
    <location>
        <begin position="75"/>
        <end position="101"/>
    </location>
</feature>
<sequence length="142" mass="15939">MRQLHLTYPISNEIDDDCIEIVLPPTFHASPETSSVLDSDQEPGLIQSCSTKDGQDAYADDDEGVVIPELVETEVVLDQTEGEEDEDEALGSSLRGRNQRRTRRVGVCDDWRPLLLIIPLRLGLHQLNPDYIEALKVVEWIG</sequence>
<accession>A0A448WWX5</accession>